<protein>
    <submittedName>
        <fullName evidence="3">Glycosyltransferase family 4 protein</fullName>
    </submittedName>
</protein>
<dbReference type="SUPFAM" id="SSF53756">
    <property type="entry name" value="UDP-Glycosyltransferase/glycogen phosphorylase"/>
    <property type="match status" value="1"/>
</dbReference>
<accession>A0A848C8E8</accession>
<dbReference type="PANTHER" id="PTHR12526">
    <property type="entry name" value="GLYCOSYLTRANSFERASE"/>
    <property type="match status" value="1"/>
</dbReference>
<organism evidence="3 4">
    <name type="scientific">Desulfovibrio piger</name>
    <dbReference type="NCBI Taxonomy" id="901"/>
    <lineage>
        <taxon>Bacteria</taxon>
        <taxon>Pseudomonadati</taxon>
        <taxon>Thermodesulfobacteriota</taxon>
        <taxon>Desulfovibrionia</taxon>
        <taxon>Desulfovibrionales</taxon>
        <taxon>Desulfovibrionaceae</taxon>
        <taxon>Desulfovibrio</taxon>
    </lineage>
</organism>
<dbReference type="Proteomes" id="UP000522333">
    <property type="component" value="Unassembled WGS sequence"/>
</dbReference>
<keyword evidence="1" id="KW-0328">Glycosyltransferase</keyword>
<keyword evidence="2 3" id="KW-0808">Transferase</keyword>
<evidence type="ECO:0000256" key="2">
    <source>
        <dbReference type="ARBA" id="ARBA00022679"/>
    </source>
</evidence>
<evidence type="ECO:0000313" key="3">
    <source>
        <dbReference type="EMBL" id="NME51490.1"/>
    </source>
</evidence>
<evidence type="ECO:0000313" key="4">
    <source>
        <dbReference type="Proteomes" id="UP000522333"/>
    </source>
</evidence>
<dbReference type="AlphaFoldDB" id="A0A848C8E8"/>
<dbReference type="Gene3D" id="3.40.50.2000">
    <property type="entry name" value="Glycogen Phosphorylase B"/>
    <property type="match status" value="2"/>
</dbReference>
<dbReference type="RefSeq" id="WP_168934922.1">
    <property type="nucleotide sequence ID" value="NZ_CAMDEI010000002.1"/>
</dbReference>
<reference evidence="3 4" key="1">
    <citation type="submission" date="2020-04" db="EMBL/GenBank/DDBJ databases">
        <authorList>
            <person name="Hitch T.C.A."/>
            <person name="Wylensek D."/>
            <person name="Clavel T."/>
        </authorList>
    </citation>
    <scope>NUCLEOTIDE SEQUENCE [LARGE SCALE GENOMIC DNA]</scope>
    <source>
        <strain evidence="3 4">PG-251-APC-1</strain>
    </source>
</reference>
<dbReference type="Pfam" id="PF00534">
    <property type="entry name" value="Glycos_transf_1"/>
    <property type="match status" value="1"/>
</dbReference>
<name>A0A848C8E8_9BACT</name>
<dbReference type="PANTHER" id="PTHR12526:SF510">
    <property type="entry name" value="D-INOSITOL 3-PHOSPHATE GLYCOSYLTRANSFERASE"/>
    <property type="match status" value="1"/>
</dbReference>
<evidence type="ECO:0000256" key="1">
    <source>
        <dbReference type="ARBA" id="ARBA00022676"/>
    </source>
</evidence>
<sequence>MLSPRMAYVLLWFPLSSETFVFREIQQLVQRGMDIRVYTMYGEKLRGCSDEMKNYAGPIKRFGSVATLRLLKAFWRAWKRDRETVKTLMRRGLFRKMRNLEAYAENLWCFLAGFLLAEEAQRDGIELLHSSWGNGPATAVWVASRLSGIPFAFTGRAGDIYPQDGILAEKSRDAIFIRTNNMANKPWLQSFCPAGQKDKVHVIYNGLTLGRRVDCRAPFQKPYRLLAIGRFARTKGFPELLTAMARLRDDGFPVRLTLVGDGNWKRKLVDMRKRLHLEDLVDMPGFVPNDRIRTFMEEHDMLVVPSVVHTNGDRDGIPNVIMEALSCGMPVVATDVCGVGEVIRNGETGYLIPQRDPAALADAIRRMLSDREAALRMARTGRELVFRMFDTETNIAALQDLYCRQYTQWRTTHGPNV</sequence>
<dbReference type="CDD" id="cd03801">
    <property type="entry name" value="GT4_PimA-like"/>
    <property type="match status" value="1"/>
</dbReference>
<gene>
    <name evidence="3" type="ORF">HF854_02850</name>
</gene>
<dbReference type="EMBL" id="JABAFY010000006">
    <property type="protein sequence ID" value="NME51490.1"/>
    <property type="molecule type" value="Genomic_DNA"/>
</dbReference>
<comment type="caution">
    <text evidence="3">The sequence shown here is derived from an EMBL/GenBank/DDBJ whole genome shotgun (WGS) entry which is preliminary data.</text>
</comment>
<proteinExistence type="predicted"/>
<dbReference type="InterPro" id="IPR001296">
    <property type="entry name" value="Glyco_trans_1"/>
</dbReference>
<dbReference type="GO" id="GO:0016757">
    <property type="term" value="F:glycosyltransferase activity"/>
    <property type="evidence" value="ECO:0007669"/>
    <property type="project" value="UniProtKB-KW"/>
</dbReference>